<dbReference type="InterPro" id="IPR014781">
    <property type="entry name" value="Anthrax_toxin_lethal/edema_N/C"/>
</dbReference>
<dbReference type="EMBL" id="LWSG01000015">
    <property type="protein sequence ID" value="OAS86092.1"/>
    <property type="molecule type" value="Genomic_DNA"/>
</dbReference>
<sequence>MKKGIFILIISFICIPFYHLARAVPEGIPLSTYSFKSLELTLSKPIIGEMVFLPDGSFAEYEALIMIKNLQKIDQNILMIAAEQNIQIKLFNGSLTDQKGLTSLKDKKPRGYADSSPNWNQVPGMSNDRVVYAKIGHSEYGKGHGSVSLELHEVAHAIDRYVFHYVREDPTFLAIWKQEVEQLFPNRNYFINFPEEYFAEAFAMYYYNNDTRFTLEEKAPLTFSFIQSLENQAAIQTQKSYVNVR</sequence>
<dbReference type="InterPro" id="IPR047568">
    <property type="entry name" value="ATLF-like_dom"/>
</dbReference>
<evidence type="ECO:0000256" key="2">
    <source>
        <dbReference type="ARBA" id="ARBA00022525"/>
    </source>
</evidence>
<dbReference type="GO" id="GO:0005576">
    <property type="term" value="C:extracellular region"/>
    <property type="evidence" value="ECO:0007669"/>
    <property type="project" value="UniProtKB-SubCell"/>
</dbReference>
<proteinExistence type="predicted"/>
<dbReference type="Proteomes" id="UP000078534">
    <property type="component" value="Unassembled WGS sequence"/>
</dbReference>
<dbReference type="PROSITE" id="PS51995">
    <property type="entry name" value="ATLF"/>
    <property type="match status" value="1"/>
</dbReference>
<comment type="subcellular location">
    <subcellularLocation>
        <location evidence="1">Secreted</location>
    </subcellularLocation>
</comment>
<organism evidence="4 5">
    <name type="scientific">Metabacillus litoralis</name>
    <dbReference type="NCBI Taxonomy" id="152268"/>
    <lineage>
        <taxon>Bacteria</taxon>
        <taxon>Bacillati</taxon>
        <taxon>Bacillota</taxon>
        <taxon>Bacilli</taxon>
        <taxon>Bacillales</taxon>
        <taxon>Bacillaceae</taxon>
        <taxon>Metabacillus</taxon>
    </lineage>
</organism>
<name>A0A179T0K9_9BACI</name>
<comment type="caution">
    <text evidence="4">The sequence shown here is derived from an EMBL/GenBank/DDBJ whole genome shotgun (WGS) entry which is preliminary data.</text>
</comment>
<dbReference type="InterPro" id="IPR024079">
    <property type="entry name" value="MetalloPept_cat_dom_sf"/>
</dbReference>
<evidence type="ECO:0000313" key="4">
    <source>
        <dbReference type="EMBL" id="OAS86092.1"/>
    </source>
</evidence>
<dbReference type="AlphaFoldDB" id="A0A179T0K9"/>
<keyword evidence="5" id="KW-1185">Reference proteome</keyword>
<protein>
    <recommendedName>
        <fullName evidence="3">ATLF-like domain-containing protein</fullName>
    </recommendedName>
</protein>
<evidence type="ECO:0000259" key="3">
    <source>
        <dbReference type="PROSITE" id="PS51995"/>
    </source>
</evidence>
<dbReference type="Gene3D" id="3.40.390.10">
    <property type="entry name" value="Collagenase (Catalytic Domain)"/>
    <property type="match status" value="1"/>
</dbReference>
<dbReference type="Pfam" id="PF07737">
    <property type="entry name" value="ATLF"/>
    <property type="match status" value="1"/>
</dbReference>
<dbReference type="RefSeq" id="WP_066332619.1">
    <property type="nucleotide sequence ID" value="NZ_LWSG01000015.1"/>
</dbReference>
<keyword evidence="2" id="KW-0964">Secreted</keyword>
<dbReference type="CDD" id="cd20183">
    <property type="entry name" value="M34_PPEP"/>
    <property type="match status" value="1"/>
</dbReference>
<evidence type="ECO:0000256" key="1">
    <source>
        <dbReference type="ARBA" id="ARBA00004613"/>
    </source>
</evidence>
<dbReference type="SUPFAM" id="SSF55486">
    <property type="entry name" value="Metalloproteases ('zincins'), catalytic domain"/>
    <property type="match status" value="1"/>
</dbReference>
<feature type="domain" description="ATLF-like" evidence="3">
    <location>
        <begin position="44"/>
        <end position="231"/>
    </location>
</feature>
<accession>A0A179T0K9</accession>
<gene>
    <name evidence="4" type="ORF">A6K24_22480</name>
</gene>
<dbReference type="GO" id="GO:0008237">
    <property type="term" value="F:metallopeptidase activity"/>
    <property type="evidence" value="ECO:0007669"/>
    <property type="project" value="InterPro"/>
</dbReference>
<dbReference type="STRING" id="152268.A6K24_22480"/>
<reference evidence="5" key="1">
    <citation type="submission" date="2016-04" db="EMBL/GenBank/DDBJ databases">
        <authorList>
            <person name="Lyu Z."/>
            <person name="Lyu W."/>
        </authorList>
    </citation>
    <scope>NUCLEOTIDE SEQUENCE [LARGE SCALE GENOMIC DNA]</scope>
    <source>
        <strain evidence="5">C44</strain>
    </source>
</reference>
<evidence type="ECO:0000313" key="5">
    <source>
        <dbReference type="Proteomes" id="UP000078534"/>
    </source>
</evidence>